<organism evidence="7 8">
    <name type="scientific">Nezara viridula</name>
    <name type="common">Southern green stink bug</name>
    <name type="synonym">Cimex viridulus</name>
    <dbReference type="NCBI Taxonomy" id="85310"/>
    <lineage>
        <taxon>Eukaryota</taxon>
        <taxon>Metazoa</taxon>
        <taxon>Ecdysozoa</taxon>
        <taxon>Arthropoda</taxon>
        <taxon>Hexapoda</taxon>
        <taxon>Insecta</taxon>
        <taxon>Pterygota</taxon>
        <taxon>Neoptera</taxon>
        <taxon>Paraneoptera</taxon>
        <taxon>Hemiptera</taxon>
        <taxon>Heteroptera</taxon>
        <taxon>Panheteroptera</taxon>
        <taxon>Pentatomomorpha</taxon>
        <taxon>Pentatomoidea</taxon>
        <taxon>Pentatomidae</taxon>
        <taxon>Pentatominae</taxon>
        <taxon>Nezara</taxon>
    </lineage>
</organism>
<dbReference type="InterPro" id="IPR025258">
    <property type="entry name" value="RH_dom"/>
</dbReference>
<gene>
    <name evidence="7" type="ORF">NEZAVI_LOCUS2994</name>
</gene>
<name>A0A9P0GY57_NEZVI</name>
<evidence type="ECO:0000313" key="7">
    <source>
        <dbReference type="EMBL" id="CAH1392114.1"/>
    </source>
</evidence>
<dbReference type="InterPro" id="IPR051366">
    <property type="entry name" value="DEF8"/>
</dbReference>
<evidence type="ECO:0000256" key="1">
    <source>
        <dbReference type="ARBA" id="ARBA00022723"/>
    </source>
</evidence>
<dbReference type="InterPro" id="IPR036280">
    <property type="entry name" value="Multihaem_cyt_sf"/>
</dbReference>
<comment type="similarity">
    <text evidence="5">Belongs to the DEF8 family.</text>
</comment>
<keyword evidence="3" id="KW-0863">Zinc-finger</keyword>
<reference evidence="7" key="1">
    <citation type="submission" date="2022-01" db="EMBL/GenBank/DDBJ databases">
        <authorList>
            <person name="King R."/>
        </authorList>
    </citation>
    <scope>NUCLEOTIDE SEQUENCE</scope>
</reference>
<evidence type="ECO:0000259" key="6">
    <source>
        <dbReference type="PROSITE" id="PS50081"/>
    </source>
</evidence>
<dbReference type="EMBL" id="OV725077">
    <property type="protein sequence ID" value="CAH1392114.1"/>
    <property type="molecule type" value="Genomic_DNA"/>
</dbReference>
<dbReference type="SUPFAM" id="SSF57889">
    <property type="entry name" value="Cysteine-rich domain"/>
    <property type="match status" value="1"/>
</dbReference>
<feature type="domain" description="Phorbol-ester/DAG-type" evidence="6">
    <location>
        <begin position="119"/>
        <end position="172"/>
    </location>
</feature>
<dbReference type="AlphaFoldDB" id="A0A9P0GY57"/>
<keyword evidence="8" id="KW-1185">Reference proteome</keyword>
<dbReference type="Gene3D" id="3.30.60.20">
    <property type="match status" value="1"/>
</dbReference>
<dbReference type="PROSITE" id="PS50081">
    <property type="entry name" value="ZF_DAG_PE_2"/>
    <property type="match status" value="1"/>
</dbReference>
<dbReference type="InterPro" id="IPR002219">
    <property type="entry name" value="PKC_DAG/PE"/>
</dbReference>
<dbReference type="InterPro" id="IPR047983">
    <property type="entry name" value="DEF8_C1"/>
</dbReference>
<evidence type="ECO:0000256" key="4">
    <source>
        <dbReference type="ARBA" id="ARBA00022833"/>
    </source>
</evidence>
<dbReference type="CDD" id="cd20819">
    <property type="entry name" value="C1_DEF8"/>
    <property type="match status" value="1"/>
</dbReference>
<dbReference type="GO" id="GO:0008270">
    <property type="term" value="F:zinc ion binding"/>
    <property type="evidence" value="ECO:0007669"/>
    <property type="project" value="UniProtKB-KW"/>
</dbReference>
<dbReference type="PANTHER" id="PTHR12326:SF3">
    <property type="entry name" value="DIFFERENTIALLY EXPRESSED IN FDCP 8 HOMOLOG"/>
    <property type="match status" value="1"/>
</dbReference>
<keyword evidence="1" id="KW-0479">Metal-binding</keyword>
<dbReference type="SMART" id="SM00109">
    <property type="entry name" value="C1"/>
    <property type="match status" value="1"/>
</dbReference>
<dbReference type="Pfam" id="PF13901">
    <property type="entry name" value="RH_dom"/>
    <property type="match status" value="1"/>
</dbReference>
<keyword evidence="2" id="KW-0677">Repeat</keyword>
<dbReference type="InterPro" id="IPR046349">
    <property type="entry name" value="C1-like_sf"/>
</dbReference>
<dbReference type="SUPFAM" id="SSF48695">
    <property type="entry name" value="Multiheme cytochromes"/>
    <property type="match status" value="1"/>
</dbReference>
<dbReference type="Proteomes" id="UP001152798">
    <property type="component" value="Chromosome 1"/>
</dbReference>
<accession>A0A9P0GY57</accession>
<keyword evidence="4" id="KW-0862">Zinc</keyword>
<proteinExistence type="inferred from homology"/>
<sequence length="433" mass="50258">MDAHIFLEDDFHSPTTCSSPDMTSGDDLSDSSTNVPASIVNAANYITVKEGCQSAFTTEELNLAINQCKKLVLESEECSEERKWFVRRLIELRHRLQQAKESEEIKTIQVLEESFVKLGHHFIFEYLPTSATKKYCDRCCGTIWNVVQSYYQCTDCQYKCHIKCAESLFRVCAHLVMSENPNYIEKICPEVGLDTQGYRCYECSCRINYNVPKGYYPYLFSDTDVAEARLCNYNGHHYCPSCHWNTPAIIPARVMLNWDFEPQKVSRASYQLIRITKSRPLITLDENLYNFVDELATIKKKREELGLMKQYIATCRPSLESGLVMRELEWRKHLIHSTTVFSLDDLCDIYSGTFLSKIEAMQEVLKKHIKEDCTVCKGRGYICELCDNDEVIFGFDKNTYTCPKCENVCHKTCWNDKKTCKKCLRREQKLEVE</sequence>
<dbReference type="PANTHER" id="PTHR12326">
    <property type="entry name" value="PLECKSTRIN HOMOLOGY DOMAIN CONTAINING PROTEIN"/>
    <property type="match status" value="1"/>
</dbReference>
<evidence type="ECO:0000256" key="2">
    <source>
        <dbReference type="ARBA" id="ARBA00022737"/>
    </source>
</evidence>
<evidence type="ECO:0000313" key="8">
    <source>
        <dbReference type="Proteomes" id="UP001152798"/>
    </source>
</evidence>
<dbReference type="SMART" id="SM01175">
    <property type="entry name" value="DUF4206"/>
    <property type="match status" value="1"/>
</dbReference>
<protein>
    <recommendedName>
        <fullName evidence="6">Phorbol-ester/DAG-type domain-containing protein</fullName>
    </recommendedName>
</protein>
<evidence type="ECO:0000256" key="3">
    <source>
        <dbReference type="ARBA" id="ARBA00022771"/>
    </source>
</evidence>
<evidence type="ECO:0000256" key="5">
    <source>
        <dbReference type="ARBA" id="ARBA00029450"/>
    </source>
</evidence>
<dbReference type="OrthoDB" id="1918044at2759"/>